<evidence type="ECO:0000259" key="5">
    <source>
        <dbReference type="PROSITE" id="PS50893"/>
    </source>
</evidence>
<evidence type="ECO:0000256" key="2">
    <source>
        <dbReference type="ARBA" id="ARBA00022737"/>
    </source>
</evidence>
<feature type="domain" description="ABC transporter" evidence="5">
    <location>
        <begin position="260"/>
        <end position="511"/>
    </location>
</feature>
<organism evidence="6 7">
    <name type="scientific">Enterocloster hominis</name>
    <name type="common">ex Hitch et al. 2024</name>
    <dbReference type="NCBI Taxonomy" id="1917870"/>
    <lineage>
        <taxon>Bacteria</taxon>
        <taxon>Bacillati</taxon>
        <taxon>Bacillota</taxon>
        <taxon>Clostridia</taxon>
        <taxon>Lachnospirales</taxon>
        <taxon>Lachnospiraceae</taxon>
        <taxon>Enterocloster</taxon>
    </lineage>
</organism>
<evidence type="ECO:0000313" key="6">
    <source>
        <dbReference type="EMBL" id="MEQ2425115.1"/>
    </source>
</evidence>
<sequence>MTGGTISGGNISRETILQALDIDKSFGGVPVLKHVNLDIKKGEVHALMGENGAGKSTLIKIITGAYSKDSGQLKWKGNNVEINSRSDCQALGISCVYQELSVIPALTVAQNVLLGKEPRIGKTHLIDHKKMNAMVQELIDRYEFPLNPMDFVNDLGIGQRQLVEILKGLSSDADLLIMDEPTASLSGREAEILFSIIEALRDKGVSIIYISHRLEEVYRLADRLTILRDGENVVVLEKEEINPVEVIRLMIGKVVDESEGSVKTFRKTGGEAALEVRDLSSRGVFDKVSFQVRRGEILGFGGLIGAGRTELVRCLYGIDGYSSGEIYLEGEKYVPRVKKSIKRGFGFVPEDRRNQGFIPLLSINRNTALTNYDLIRKSGGAISKKEELQMCLNAIEAVDIRPKDPDKAVGLLSGGNQQKVVLGKWLMRDLKLLIVDEPTAGIDVGAKDEIYHILRELADRGVMVILVSSDLQELLRVSDRILVMRKGRIVKEFAEGTVTQADILAAASGLLG</sequence>
<dbReference type="EMBL" id="JBBMFM010000024">
    <property type="protein sequence ID" value="MEQ2425115.1"/>
    <property type="molecule type" value="Genomic_DNA"/>
</dbReference>
<dbReference type="InterPro" id="IPR027417">
    <property type="entry name" value="P-loop_NTPase"/>
</dbReference>
<dbReference type="CDD" id="cd03216">
    <property type="entry name" value="ABC_Carb_Monos_I"/>
    <property type="match status" value="1"/>
</dbReference>
<reference evidence="6 7" key="1">
    <citation type="submission" date="2024-03" db="EMBL/GenBank/DDBJ databases">
        <title>Human intestinal bacterial collection.</title>
        <authorList>
            <person name="Pauvert C."/>
            <person name="Hitch T.C.A."/>
            <person name="Clavel T."/>
        </authorList>
    </citation>
    <scope>NUCLEOTIDE SEQUENCE [LARGE SCALE GENOMIC DNA]</scope>
    <source>
        <strain evidence="6 7">CLA-SR-H021</strain>
    </source>
</reference>
<dbReference type="RefSeq" id="WP_008726053.1">
    <property type="nucleotide sequence ID" value="NZ_JBBMFM010000024.1"/>
</dbReference>
<evidence type="ECO:0000256" key="1">
    <source>
        <dbReference type="ARBA" id="ARBA00022448"/>
    </source>
</evidence>
<dbReference type="PROSITE" id="PS50893">
    <property type="entry name" value="ABC_TRANSPORTER_2"/>
    <property type="match status" value="2"/>
</dbReference>
<dbReference type="CDD" id="cd03215">
    <property type="entry name" value="ABC_Carb_Monos_II"/>
    <property type="match status" value="1"/>
</dbReference>
<dbReference type="GO" id="GO:0005524">
    <property type="term" value="F:ATP binding"/>
    <property type="evidence" value="ECO:0007669"/>
    <property type="project" value="UniProtKB-KW"/>
</dbReference>
<proteinExistence type="predicted"/>
<gene>
    <name evidence="6" type="ORF">WMQ36_09035</name>
</gene>
<dbReference type="Proteomes" id="UP001454086">
    <property type="component" value="Unassembled WGS sequence"/>
</dbReference>
<keyword evidence="4 6" id="KW-0067">ATP-binding</keyword>
<accession>A0ABV1D551</accession>
<evidence type="ECO:0000256" key="3">
    <source>
        <dbReference type="ARBA" id="ARBA00022741"/>
    </source>
</evidence>
<dbReference type="PROSITE" id="PS00211">
    <property type="entry name" value="ABC_TRANSPORTER_1"/>
    <property type="match status" value="1"/>
</dbReference>
<dbReference type="InterPro" id="IPR017871">
    <property type="entry name" value="ABC_transporter-like_CS"/>
</dbReference>
<keyword evidence="2" id="KW-0677">Repeat</keyword>
<dbReference type="Pfam" id="PF00005">
    <property type="entry name" value="ABC_tran"/>
    <property type="match status" value="2"/>
</dbReference>
<dbReference type="Gene3D" id="3.40.50.300">
    <property type="entry name" value="P-loop containing nucleotide triphosphate hydrolases"/>
    <property type="match status" value="2"/>
</dbReference>
<evidence type="ECO:0000256" key="4">
    <source>
        <dbReference type="ARBA" id="ARBA00022840"/>
    </source>
</evidence>
<keyword evidence="3" id="KW-0547">Nucleotide-binding</keyword>
<dbReference type="SMART" id="SM00382">
    <property type="entry name" value="AAA"/>
    <property type="match status" value="2"/>
</dbReference>
<feature type="domain" description="ABC transporter" evidence="5">
    <location>
        <begin position="17"/>
        <end position="254"/>
    </location>
</feature>
<comment type="caution">
    <text evidence="6">The sequence shown here is derived from an EMBL/GenBank/DDBJ whole genome shotgun (WGS) entry which is preliminary data.</text>
</comment>
<dbReference type="PANTHER" id="PTHR43790">
    <property type="entry name" value="CARBOHYDRATE TRANSPORT ATP-BINDING PROTEIN MG119-RELATED"/>
    <property type="match status" value="1"/>
</dbReference>
<dbReference type="SUPFAM" id="SSF52540">
    <property type="entry name" value="P-loop containing nucleoside triphosphate hydrolases"/>
    <property type="match status" value="2"/>
</dbReference>
<evidence type="ECO:0000313" key="7">
    <source>
        <dbReference type="Proteomes" id="UP001454086"/>
    </source>
</evidence>
<protein>
    <submittedName>
        <fullName evidence="6">Sugar ABC transporter ATP-binding protein</fullName>
    </submittedName>
</protein>
<dbReference type="InterPro" id="IPR003593">
    <property type="entry name" value="AAA+_ATPase"/>
</dbReference>
<dbReference type="PANTHER" id="PTHR43790:SF9">
    <property type="entry name" value="GALACTOFURANOSE TRANSPORTER ATP-BINDING PROTEIN YTFR"/>
    <property type="match status" value="1"/>
</dbReference>
<dbReference type="InterPro" id="IPR050107">
    <property type="entry name" value="ABC_carbohydrate_import_ATPase"/>
</dbReference>
<keyword evidence="1" id="KW-0813">Transport</keyword>
<keyword evidence="7" id="KW-1185">Reference proteome</keyword>
<dbReference type="InterPro" id="IPR003439">
    <property type="entry name" value="ABC_transporter-like_ATP-bd"/>
</dbReference>
<name>A0ABV1D551_9FIRM</name>